<proteinExistence type="predicted"/>
<dbReference type="EMBL" id="CAJQZP010000935">
    <property type="protein sequence ID" value="CAG4998341.1"/>
    <property type="molecule type" value="Genomic_DNA"/>
</dbReference>
<feature type="compositionally biased region" description="Basic and acidic residues" evidence="1">
    <location>
        <begin position="1"/>
        <end position="23"/>
    </location>
</feature>
<dbReference type="Proteomes" id="UP000691718">
    <property type="component" value="Unassembled WGS sequence"/>
</dbReference>
<sequence length="79" mass="8897">MKGKEGAIRRGEGVERGKRDEASTRALRSANVRNRSNEARRRVRPIQPSSMRPQLTRAPRHERSARNRVVAASLPARVA</sequence>
<accession>A0A8S3X3J9</accession>
<evidence type="ECO:0000256" key="1">
    <source>
        <dbReference type="SAM" id="MobiDB-lite"/>
    </source>
</evidence>
<comment type="caution">
    <text evidence="2">The sequence shown here is derived from an EMBL/GenBank/DDBJ whole genome shotgun (WGS) entry which is preliminary data.</text>
</comment>
<reference evidence="2" key="1">
    <citation type="submission" date="2021-04" db="EMBL/GenBank/DDBJ databases">
        <authorList>
            <person name="Tunstrom K."/>
        </authorList>
    </citation>
    <scope>NUCLEOTIDE SEQUENCE</scope>
</reference>
<name>A0A8S3X3J9_PARAO</name>
<keyword evidence="3" id="KW-1185">Reference proteome</keyword>
<gene>
    <name evidence="2" type="ORF">PAPOLLO_LOCUS13370</name>
</gene>
<organism evidence="2 3">
    <name type="scientific">Parnassius apollo</name>
    <name type="common">Apollo butterfly</name>
    <name type="synonym">Papilio apollo</name>
    <dbReference type="NCBI Taxonomy" id="110799"/>
    <lineage>
        <taxon>Eukaryota</taxon>
        <taxon>Metazoa</taxon>
        <taxon>Ecdysozoa</taxon>
        <taxon>Arthropoda</taxon>
        <taxon>Hexapoda</taxon>
        <taxon>Insecta</taxon>
        <taxon>Pterygota</taxon>
        <taxon>Neoptera</taxon>
        <taxon>Endopterygota</taxon>
        <taxon>Lepidoptera</taxon>
        <taxon>Glossata</taxon>
        <taxon>Ditrysia</taxon>
        <taxon>Papilionoidea</taxon>
        <taxon>Papilionidae</taxon>
        <taxon>Parnassiinae</taxon>
        <taxon>Parnassini</taxon>
        <taxon>Parnassius</taxon>
        <taxon>Parnassius</taxon>
    </lineage>
</organism>
<protein>
    <submittedName>
        <fullName evidence="2">(apollo) hypothetical protein</fullName>
    </submittedName>
</protein>
<evidence type="ECO:0000313" key="3">
    <source>
        <dbReference type="Proteomes" id="UP000691718"/>
    </source>
</evidence>
<dbReference type="AlphaFoldDB" id="A0A8S3X3J9"/>
<evidence type="ECO:0000313" key="2">
    <source>
        <dbReference type="EMBL" id="CAG4998341.1"/>
    </source>
</evidence>
<feature type="region of interest" description="Disordered" evidence="1">
    <location>
        <begin position="1"/>
        <end position="79"/>
    </location>
</feature>